<evidence type="ECO:0000256" key="2">
    <source>
        <dbReference type="ARBA" id="ARBA00022840"/>
    </source>
</evidence>
<feature type="region of interest" description="Disordered" evidence="4">
    <location>
        <begin position="252"/>
        <end position="293"/>
    </location>
</feature>
<dbReference type="SMART" id="SM00220">
    <property type="entry name" value="S_TKc"/>
    <property type="match status" value="1"/>
</dbReference>
<protein>
    <recommendedName>
        <fullName evidence="5">Protein kinase domain-containing protein</fullName>
    </recommendedName>
</protein>
<dbReference type="EMBL" id="JAPDRL010000062">
    <property type="protein sequence ID" value="KAJ9660846.1"/>
    <property type="molecule type" value="Genomic_DNA"/>
</dbReference>
<dbReference type="InterPro" id="IPR017441">
    <property type="entry name" value="Protein_kinase_ATP_BS"/>
</dbReference>
<evidence type="ECO:0000256" key="1">
    <source>
        <dbReference type="ARBA" id="ARBA00022741"/>
    </source>
</evidence>
<dbReference type="InterPro" id="IPR011009">
    <property type="entry name" value="Kinase-like_dom_sf"/>
</dbReference>
<dbReference type="InterPro" id="IPR008271">
    <property type="entry name" value="Ser/Thr_kinase_AS"/>
</dbReference>
<feature type="binding site" evidence="3">
    <location>
        <position position="364"/>
    </location>
    <ligand>
        <name>ATP</name>
        <dbReference type="ChEBI" id="CHEBI:30616"/>
    </ligand>
</feature>
<name>A0ABQ9NKX9_9PEZI</name>
<proteinExistence type="predicted"/>
<evidence type="ECO:0000313" key="7">
    <source>
        <dbReference type="Proteomes" id="UP001172684"/>
    </source>
</evidence>
<feature type="compositionally biased region" description="Low complexity" evidence="4">
    <location>
        <begin position="257"/>
        <end position="267"/>
    </location>
</feature>
<reference evidence="6" key="1">
    <citation type="submission" date="2022-10" db="EMBL/GenBank/DDBJ databases">
        <title>Culturing micro-colonial fungi from biological soil crusts in the Mojave desert and describing Neophaeococcomyces mojavensis, and introducing the new genera and species Taxawa tesnikishii.</title>
        <authorList>
            <person name="Kurbessoian T."/>
            <person name="Stajich J.E."/>
        </authorList>
    </citation>
    <scope>NUCLEOTIDE SEQUENCE</scope>
    <source>
        <strain evidence="6">TK_1</strain>
    </source>
</reference>
<dbReference type="Proteomes" id="UP001172684">
    <property type="component" value="Unassembled WGS sequence"/>
</dbReference>
<sequence length="645" mass="71430">MAPVELPHTFRKLRLDTKITNKPPKSAFASIRRDDHATNEPRTEPAENFELSTTADFDQDGSRYHNEDTASWADGDLGHGNGEFLRKRKTSISFDAKVTVDSGSQHDLEAPLPKPWHTQKAVKAEAPPYSDEGIMDGSSRSFQRERTVSESARSHYDPETGELLDEGKPVQRPLYQPGESRHPLLQTTVDELARGEAVPNQDRVASLTSDATASPPLEELSTPADVSMGDQSYLLSPVPIASPMDFPASHSATFPISRPSSSLSQRSRSYRSEKSVFGSVRKSSRRGTVRSNNSMSPAAAFLSNWGKEEAAAVTEPDDEGQEIGDHTGYIIGRQIGYGGFSVVKEVFTIEEGQKIVQAVKIVRKQVDGKGEYENERVQAEFEREVEIWRFLKHRYILPLIAVYDTPFATFCITKLNKGGTLFDLVRNTRKSGSRGLPARPAKRYSYQVASAIRYLHEDVRVVHRDIKLENCLVDMSDPKASTEGGDILLCDFGMADFITNEHRHVPEPYDGDSRNIGPSETSCVVAGSLPYAAPELLTSRGPLYCPAVDIWSYGCLVYALVTGALPFEHGFNPTLTMMILKGEYDVDALRKAPAAKESSGDDIVELIQGCLAMGVERRWCIADVLDCRWLEGCRELFEDVDGAWS</sequence>
<feature type="region of interest" description="Disordered" evidence="4">
    <location>
        <begin position="198"/>
        <end position="225"/>
    </location>
</feature>
<evidence type="ECO:0000256" key="4">
    <source>
        <dbReference type="SAM" id="MobiDB-lite"/>
    </source>
</evidence>
<evidence type="ECO:0000256" key="3">
    <source>
        <dbReference type="PROSITE-ProRule" id="PRU10141"/>
    </source>
</evidence>
<dbReference type="PANTHER" id="PTHR24346">
    <property type="entry name" value="MAP/MICROTUBULE AFFINITY-REGULATING KINASE"/>
    <property type="match status" value="1"/>
</dbReference>
<dbReference type="Pfam" id="PF00069">
    <property type="entry name" value="Pkinase"/>
    <property type="match status" value="1"/>
</dbReference>
<dbReference type="InterPro" id="IPR000719">
    <property type="entry name" value="Prot_kinase_dom"/>
</dbReference>
<gene>
    <name evidence="6" type="ORF">H2201_006738</name>
</gene>
<dbReference type="SUPFAM" id="SSF56112">
    <property type="entry name" value="Protein kinase-like (PK-like)"/>
    <property type="match status" value="1"/>
</dbReference>
<accession>A0ABQ9NKX9</accession>
<organism evidence="6 7">
    <name type="scientific">Coniosporium apollinis</name>
    <dbReference type="NCBI Taxonomy" id="61459"/>
    <lineage>
        <taxon>Eukaryota</taxon>
        <taxon>Fungi</taxon>
        <taxon>Dikarya</taxon>
        <taxon>Ascomycota</taxon>
        <taxon>Pezizomycotina</taxon>
        <taxon>Dothideomycetes</taxon>
        <taxon>Dothideomycetes incertae sedis</taxon>
        <taxon>Coniosporium</taxon>
    </lineage>
</organism>
<feature type="compositionally biased region" description="Basic and acidic residues" evidence="4">
    <location>
        <begin position="31"/>
        <end position="45"/>
    </location>
</feature>
<feature type="region of interest" description="Disordered" evidence="4">
    <location>
        <begin position="102"/>
        <end position="170"/>
    </location>
</feature>
<keyword evidence="7" id="KW-1185">Reference proteome</keyword>
<keyword evidence="1 3" id="KW-0547">Nucleotide-binding</keyword>
<feature type="domain" description="Protein kinase" evidence="5">
    <location>
        <begin position="329"/>
        <end position="630"/>
    </location>
</feature>
<feature type="compositionally biased region" description="Basic and acidic residues" evidence="4">
    <location>
        <begin position="142"/>
        <end position="158"/>
    </location>
</feature>
<evidence type="ECO:0000259" key="5">
    <source>
        <dbReference type="PROSITE" id="PS50011"/>
    </source>
</evidence>
<keyword evidence="2 3" id="KW-0067">ATP-binding</keyword>
<dbReference type="PROSITE" id="PS00108">
    <property type="entry name" value="PROTEIN_KINASE_ST"/>
    <property type="match status" value="1"/>
</dbReference>
<dbReference type="PANTHER" id="PTHR24346:SF76">
    <property type="entry name" value="NON-SPECIFIC SERINE_THREONINE PROTEIN KINASE"/>
    <property type="match status" value="1"/>
</dbReference>
<evidence type="ECO:0000313" key="6">
    <source>
        <dbReference type="EMBL" id="KAJ9660846.1"/>
    </source>
</evidence>
<dbReference type="PROSITE" id="PS50011">
    <property type="entry name" value="PROTEIN_KINASE_DOM"/>
    <property type="match status" value="1"/>
</dbReference>
<feature type="region of interest" description="Disordered" evidence="4">
    <location>
        <begin position="17"/>
        <end position="71"/>
    </location>
</feature>
<dbReference type="PROSITE" id="PS00107">
    <property type="entry name" value="PROTEIN_KINASE_ATP"/>
    <property type="match status" value="1"/>
</dbReference>
<comment type="caution">
    <text evidence="6">The sequence shown here is derived from an EMBL/GenBank/DDBJ whole genome shotgun (WGS) entry which is preliminary data.</text>
</comment>
<dbReference type="Gene3D" id="1.10.510.10">
    <property type="entry name" value="Transferase(Phosphotransferase) domain 1"/>
    <property type="match status" value="1"/>
</dbReference>